<evidence type="ECO:0000259" key="13">
    <source>
        <dbReference type="SMART" id="SM00822"/>
    </source>
</evidence>
<dbReference type="InterPro" id="IPR057326">
    <property type="entry name" value="KR_dom"/>
</dbReference>
<keyword evidence="4" id="KW-0521">NADP</keyword>
<accession>A0A9W9C2J9</accession>
<proteinExistence type="inferred from homology"/>
<comment type="subcellular location">
    <subcellularLocation>
        <location evidence="1">Membrane</location>
        <topology evidence="1">Multi-pass membrane protein</topology>
    </subcellularLocation>
</comment>
<evidence type="ECO:0000256" key="7">
    <source>
        <dbReference type="ARBA" id="ARBA00023098"/>
    </source>
</evidence>
<evidence type="ECO:0000256" key="9">
    <source>
        <dbReference type="ARBA" id="ARBA00059620"/>
    </source>
</evidence>
<dbReference type="PANTHER" id="PTHR24322:SF736">
    <property type="entry name" value="RETINOL DEHYDROGENASE 10"/>
    <property type="match status" value="1"/>
</dbReference>
<evidence type="ECO:0000256" key="4">
    <source>
        <dbReference type="ARBA" id="ARBA00022857"/>
    </source>
</evidence>
<evidence type="ECO:0000256" key="12">
    <source>
        <dbReference type="RuleBase" id="RU000363"/>
    </source>
</evidence>
<organism evidence="14 15">
    <name type="scientific">Didymella glomerata</name>
    <dbReference type="NCBI Taxonomy" id="749621"/>
    <lineage>
        <taxon>Eukaryota</taxon>
        <taxon>Fungi</taxon>
        <taxon>Dikarya</taxon>
        <taxon>Ascomycota</taxon>
        <taxon>Pezizomycotina</taxon>
        <taxon>Dothideomycetes</taxon>
        <taxon>Pleosporomycetidae</taxon>
        <taxon>Pleosporales</taxon>
        <taxon>Pleosporineae</taxon>
        <taxon>Didymellaceae</taxon>
        <taxon>Didymella</taxon>
    </lineage>
</organism>
<evidence type="ECO:0000256" key="6">
    <source>
        <dbReference type="ARBA" id="ARBA00023002"/>
    </source>
</evidence>
<evidence type="ECO:0000256" key="1">
    <source>
        <dbReference type="ARBA" id="ARBA00004141"/>
    </source>
</evidence>
<keyword evidence="3" id="KW-0812">Transmembrane</keyword>
<comment type="function">
    <text evidence="9">Catalyzes the reduction of all-trans-retinal to all-trans-retinol in the presence of NADPH.</text>
</comment>
<dbReference type="Pfam" id="PF00106">
    <property type="entry name" value="adh_short"/>
    <property type="match status" value="1"/>
</dbReference>
<reference evidence="14" key="1">
    <citation type="submission" date="2022-10" db="EMBL/GenBank/DDBJ databases">
        <title>Tapping the CABI collections for fungal endophytes: first genome assemblies for Collariella, Neodidymelliopsis, Ascochyta clinopodiicola, Didymella pomorum, Didymosphaeria variabile, Neocosmospora piperis and Neocucurbitaria cava.</title>
        <authorList>
            <person name="Hill R."/>
        </authorList>
    </citation>
    <scope>NUCLEOTIDE SEQUENCE</scope>
    <source>
        <strain evidence="14">IMI 360193</strain>
    </source>
</reference>
<dbReference type="AlphaFoldDB" id="A0A9W9C2J9"/>
<keyword evidence="15" id="KW-1185">Reference proteome</keyword>
<dbReference type="GO" id="GO:0052650">
    <property type="term" value="F:all-trans-retinol dehydrogenase (NADP+) activity"/>
    <property type="evidence" value="ECO:0007669"/>
    <property type="project" value="UniProtKB-ARBA"/>
</dbReference>
<gene>
    <name evidence="14" type="ORF">N0V87_002202</name>
</gene>
<dbReference type="EMBL" id="JAPEUV010000014">
    <property type="protein sequence ID" value="KAJ4340848.1"/>
    <property type="molecule type" value="Genomic_DNA"/>
</dbReference>
<evidence type="ECO:0000256" key="2">
    <source>
        <dbReference type="ARBA" id="ARBA00006484"/>
    </source>
</evidence>
<evidence type="ECO:0000313" key="15">
    <source>
        <dbReference type="Proteomes" id="UP001140562"/>
    </source>
</evidence>
<dbReference type="InterPro" id="IPR002347">
    <property type="entry name" value="SDR_fam"/>
</dbReference>
<sequence length="362" mass="39116">MSVALQRVSNLISLSVSHLALNPAVTASLLYILTKGPDGLRARLTARFAALRDPSRHATILRVLKWCLTLGLLKSLNKTLNHFALNNYRLRPASAQWHWDKEIAVVTGGCSGIGALIVKRLVNKGVTVAILDVQQLPPDLAGYAHIRFYACDITDPEAVSSAAKKIREEVGSPSVLVNNAGVLSAHTILATTHEYLRKIFDVNVLSNWATVQAFLPDMIAQNKGHVVTVASAASYVSVAGMTDYCATKGAVLAFHEGLTQELRLSYNAPKVLTTSIHPNWVRTPLLVPVEQELKKRGAVVMEPADVADAVAKQIFSCQGAQVFLPSSAGRSALIRALPNWMQESIRMGVARTITESVKIGGM</sequence>
<evidence type="ECO:0000256" key="8">
    <source>
        <dbReference type="ARBA" id="ARBA00023136"/>
    </source>
</evidence>
<keyword evidence="5" id="KW-1133">Transmembrane helix</keyword>
<keyword evidence="6" id="KW-0560">Oxidoreductase</keyword>
<dbReference type="OrthoDB" id="10253736at2759"/>
<protein>
    <recommendedName>
        <fullName evidence="10">Short-chain dehydrogenase/reductase 3</fullName>
    </recommendedName>
    <alternativeName>
        <fullName evidence="11">Retinal short-chain dehydrogenase/reductase 1</fullName>
    </alternativeName>
</protein>
<keyword evidence="7" id="KW-0443">Lipid metabolism</keyword>
<dbReference type="Gene3D" id="3.40.50.720">
    <property type="entry name" value="NAD(P)-binding Rossmann-like Domain"/>
    <property type="match status" value="1"/>
</dbReference>
<evidence type="ECO:0000256" key="3">
    <source>
        <dbReference type="ARBA" id="ARBA00022692"/>
    </source>
</evidence>
<evidence type="ECO:0000256" key="5">
    <source>
        <dbReference type="ARBA" id="ARBA00022989"/>
    </source>
</evidence>
<comment type="caution">
    <text evidence="14">The sequence shown here is derived from an EMBL/GenBank/DDBJ whole genome shotgun (WGS) entry which is preliminary data.</text>
</comment>
<dbReference type="FunFam" id="3.40.50.720:FF:000131">
    <property type="entry name" value="Short-chain dehydrogenase/reductase 3"/>
    <property type="match status" value="1"/>
</dbReference>
<feature type="domain" description="Ketoreductase" evidence="13">
    <location>
        <begin position="102"/>
        <end position="283"/>
    </location>
</feature>
<comment type="similarity">
    <text evidence="2 12">Belongs to the short-chain dehydrogenases/reductases (SDR) family.</text>
</comment>
<dbReference type="SUPFAM" id="SSF51735">
    <property type="entry name" value="NAD(P)-binding Rossmann-fold domains"/>
    <property type="match status" value="1"/>
</dbReference>
<evidence type="ECO:0000313" key="14">
    <source>
        <dbReference type="EMBL" id="KAJ4340848.1"/>
    </source>
</evidence>
<dbReference type="CDD" id="cd05339">
    <property type="entry name" value="17beta-HSDXI-like_SDR_c"/>
    <property type="match status" value="1"/>
</dbReference>
<dbReference type="Proteomes" id="UP001140562">
    <property type="component" value="Unassembled WGS sequence"/>
</dbReference>
<dbReference type="GO" id="GO:0016020">
    <property type="term" value="C:membrane"/>
    <property type="evidence" value="ECO:0007669"/>
    <property type="project" value="UniProtKB-SubCell"/>
</dbReference>
<keyword evidence="8" id="KW-0472">Membrane</keyword>
<dbReference type="PRINTS" id="PR00081">
    <property type="entry name" value="GDHRDH"/>
</dbReference>
<evidence type="ECO:0000256" key="11">
    <source>
        <dbReference type="ARBA" id="ARBA00082544"/>
    </source>
</evidence>
<dbReference type="InterPro" id="IPR036291">
    <property type="entry name" value="NAD(P)-bd_dom_sf"/>
</dbReference>
<evidence type="ECO:0000256" key="10">
    <source>
        <dbReference type="ARBA" id="ARBA00068717"/>
    </source>
</evidence>
<dbReference type="SMART" id="SM00822">
    <property type="entry name" value="PKS_KR"/>
    <property type="match status" value="1"/>
</dbReference>
<name>A0A9W9C2J9_9PLEO</name>
<dbReference type="PANTHER" id="PTHR24322">
    <property type="entry name" value="PKSB"/>
    <property type="match status" value="1"/>
</dbReference>
<dbReference type="PRINTS" id="PR00080">
    <property type="entry name" value="SDRFAMILY"/>
</dbReference>